<comment type="caution">
    <text evidence="1">The sequence shown here is derived from an EMBL/GenBank/DDBJ whole genome shotgun (WGS) entry which is preliminary data.</text>
</comment>
<dbReference type="Proteomes" id="UP000186817">
    <property type="component" value="Unassembled WGS sequence"/>
</dbReference>
<name>A0A1Q9CZ20_SYMMI</name>
<reference evidence="1 2" key="1">
    <citation type="submission" date="2016-02" db="EMBL/GenBank/DDBJ databases">
        <title>Genome analysis of coral dinoflagellate symbionts highlights evolutionary adaptations to a symbiotic lifestyle.</title>
        <authorList>
            <person name="Aranda M."/>
            <person name="Li Y."/>
            <person name="Liew Y.J."/>
            <person name="Baumgarten S."/>
            <person name="Simakov O."/>
            <person name="Wilson M."/>
            <person name="Piel J."/>
            <person name="Ashoor H."/>
            <person name="Bougouffa S."/>
            <person name="Bajic V.B."/>
            <person name="Ryu T."/>
            <person name="Ravasi T."/>
            <person name="Bayer T."/>
            <person name="Micklem G."/>
            <person name="Kim H."/>
            <person name="Bhak J."/>
            <person name="Lajeunesse T.C."/>
            <person name="Voolstra C.R."/>
        </authorList>
    </citation>
    <scope>NUCLEOTIDE SEQUENCE [LARGE SCALE GENOMIC DNA]</scope>
    <source>
        <strain evidence="1 2">CCMP2467</strain>
    </source>
</reference>
<protein>
    <submittedName>
        <fullName evidence="1">Uncharacterized protein</fullName>
    </submittedName>
</protein>
<organism evidence="1 2">
    <name type="scientific">Symbiodinium microadriaticum</name>
    <name type="common">Dinoflagellate</name>
    <name type="synonym">Zooxanthella microadriatica</name>
    <dbReference type="NCBI Taxonomy" id="2951"/>
    <lineage>
        <taxon>Eukaryota</taxon>
        <taxon>Sar</taxon>
        <taxon>Alveolata</taxon>
        <taxon>Dinophyceae</taxon>
        <taxon>Suessiales</taxon>
        <taxon>Symbiodiniaceae</taxon>
        <taxon>Symbiodinium</taxon>
    </lineage>
</organism>
<dbReference type="EMBL" id="LSRX01000827">
    <property type="protein sequence ID" value="OLP88166.1"/>
    <property type="molecule type" value="Genomic_DNA"/>
</dbReference>
<keyword evidence="2" id="KW-1185">Reference proteome</keyword>
<gene>
    <name evidence="1" type="ORF">AK812_SmicGene30560</name>
</gene>
<evidence type="ECO:0000313" key="1">
    <source>
        <dbReference type="EMBL" id="OLP88166.1"/>
    </source>
</evidence>
<evidence type="ECO:0000313" key="2">
    <source>
        <dbReference type="Proteomes" id="UP000186817"/>
    </source>
</evidence>
<dbReference type="OrthoDB" id="10478263at2759"/>
<proteinExistence type="predicted"/>
<dbReference type="AlphaFoldDB" id="A0A1Q9CZ20"/>
<accession>A0A1Q9CZ20</accession>
<sequence>MWWKVVLVIRGLDRLIMELKLPPTDSYHQSNVFRHFAVSKATCSQGDLFASLWDHLFLANEAEKGNKLELFKLDDLQMG</sequence>